<sequence>MQTLLIIDMQNAWLDEHPRFDIEAIKQRINLTSKQFRQSGWPVIFVQHEDENVRVGSKEWDIHQDLIRVDGDHYIHKTACDAFANTNLKVLLRELGSSSLTLCGLATEFCVDTTIRASLSQGYDVIALSDAHTTANRPHLTAETIIQHHNWMWTNIAAPQHRKIQVISTHDYLKNI</sequence>
<keyword evidence="1" id="KW-0378">Hydrolase</keyword>
<dbReference type="InterPro" id="IPR036380">
    <property type="entry name" value="Isochorismatase-like_sf"/>
</dbReference>
<comment type="caution">
    <text evidence="3">The sequence shown here is derived from an EMBL/GenBank/DDBJ whole genome shotgun (WGS) entry which is preliminary data.</text>
</comment>
<dbReference type="Gene3D" id="3.40.50.850">
    <property type="entry name" value="Isochorismatase-like"/>
    <property type="match status" value="1"/>
</dbReference>
<dbReference type="Pfam" id="PF00857">
    <property type="entry name" value="Isochorismatase"/>
    <property type="match status" value="1"/>
</dbReference>
<name>A0ABR6Y5Z4_9BURK</name>
<dbReference type="EMBL" id="JACOGA010000001">
    <property type="protein sequence ID" value="MBC3872045.1"/>
    <property type="molecule type" value="Genomic_DNA"/>
</dbReference>
<evidence type="ECO:0000259" key="2">
    <source>
        <dbReference type="Pfam" id="PF00857"/>
    </source>
</evidence>
<evidence type="ECO:0000256" key="1">
    <source>
        <dbReference type="ARBA" id="ARBA00022801"/>
    </source>
</evidence>
<dbReference type="PANTHER" id="PTHR43540">
    <property type="entry name" value="PEROXYUREIDOACRYLATE/UREIDOACRYLATE AMIDOHYDROLASE-RELATED"/>
    <property type="match status" value="1"/>
</dbReference>
<dbReference type="SUPFAM" id="SSF52499">
    <property type="entry name" value="Isochorismatase-like hydrolases"/>
    <property type="match status" value="1"/>
</dbReference>
<protein>
    <submittedName>
        <fullName evidence="3">Isochorismatase family protein</fullName>
    </submittedName>
</protein>
<gene>
    <name evidence="3" type="ORF">H8K55_00480</name>
</gene>
<evidence type="ECO:0000313" key="4">
    <source>
        <dbReference type="Proteomes" id="UP000624279"/>
    </source>
</evidence>
<organism evidence="3 4">
    <name type="scientific">Undibacterium flavidum</name>
    <dbReference type="NCBI Taxonomy" id="2762297"/>
    <lineage>
        <taxon>Bacteria</taxon>
        <taxon>Pseudomonadati</taxon>
        <taxon>Pseudomonadota</taxon>
        <taxon>Betaproteobacteria</taxon>
        <taxon>Burkholderiales</taxon>
        <taxon>Oxalobacteraceae</taxon>
        <taxon>Undibacterium</taxon>
    </lineage>
</organism>
<keyword evidence="4" id="KW-1185">Reference proteome</keyword>
<dbReference type="PANTHER" id="PTHR43540:SF1">
    <property type="entry name" value="ISOCHORISMATASE HYDROLASE"/>
    <property type="match status" value="1"/>
</dbReference>
<reference evidence="3 4" key="1">
    <citation type="submission" date="2020-08" db="EMBL/GenBank/DDBJ databases">
        <title>Novel species isolated from subtropical streams in China.</title>
        <authorList>
            <person name="Lu H."/>
        </authorList>
    </citation>
    <scope>NUCLEOTIDE SEQUENCE [LARGE SCALE GENOMIC DNA]</scope>
    <source>
        <strain evidence="3 4">LX15W</strain>
    </source>
</reference>
<accession>A0ABR6Y5Z4</accession>
<feature type="domain" description="Isochorismatase-like" evidence="2">
    <location>
        <begin position="3"/>
        <end position="138"/>
    </location>
</feature>
<dbReference type="InterPro" id="IPR000868">
    <property type="entry name" value="Isochorismatase-like_dom"/>
</dbReference>
<dbReference type="RefSeq" id="WP_186940064.1">
    <property type="nucleotide sequence ID" value="NZ_JACOGA010000001.1"/>
</dbReference>
<evidence type="ECO:0000313" key="3">
    <source>
        <dbReference type="EMBL" id="MBC3872045.1"/>
    </source>
</evidence>
<proteinExistence type="predicted"/>
<dbReference type="InterPro" id="IPR050272">
    <property type="entry name" value="Isochorismatase-like_hydrls"/>
</dbReference>
<dbReference type="Proteomes" id="UP000624279">
    <property type="component" value="Unassembled WGS sequence"/>
</dbReference>